<dbReference type="FunFam" id="3.40.50.300:FF:000179">
    <property type="entry name" value="ABC transporter G family member 34"/>
    <property type="match status" value="1"/>
</dbReference>
<dbReference type="Gene3D" id="3.40.50.300">
    <property type="entry name" value="P-loop containing nucleotide triphosphate hydrolases"/>
    <property type="match status" value="2"/>
</dbReference>
<keyword evidence="4 10" id="KW-0812">Transmembrane</keyword>
<dbReference type="InterPro" id="IPR029481">
    <property type="entry name" value="ABC_trans_N"/>
</dbReference>
<dbReference type="Pfam" id="PF00005">
    <property type="entry name" value="ABC_tran"/>
    <property type="match status" value="2"/>
</dbReference>
<dbReference type="Pfam" id="PF08370">
    <property type="entry name" value="PDR_assoc"/>
    <property type="match status" value="1"/>
</dbReference>
<dbReference type="InterPro" id="IPR003439">
    <property type="entry name" value="ABC_transporter-like_ATP-bd"/>
</dbReference>
<dbReference type="Proteomes" id="UP000250321">
    <property type="component" value="Unassembled WGS sequence"/>
</dbReference>
<keyword evidence="6" id="KW-0547">Nucleotide-binding</keyword>
<dbReference type="Pfam" id="PF01061">
    <property type="entry name" value="ABC2_membrane"/>
    <property type="match status" value="2"/>
</dbReference>
<dbReference type="GO" id="GO:0016887">
    <property type="term" value="F:ATP hydrolysis activity"/>
    <property type="evidence" value="ECO:0007669"/>
    <property type="project" value="InterPro"/>
</dbReference>
<feature type="transmembrane region" description="Helical" evidence="10">
    <location>
        <begin position="632"/>
        <end position="653"/>
    </location>
</feature>
<accession>A0A314ZKK9</accession>
<dbReference type="FunFam" id="3.40.50.300:FF:006093">
    <property type="entry name" value="Uncharacterized protein"/>
    <property type="match status" value="1"/>
</dbReference>
<feature type="transmembrane region" description="Helical" evidence="10">
    <location>
        <begin position="1193"/>
        <end position="1213"/>
    </location>
</feature>
<evidence type="ECO:0000256" key="2">
    <source>
        <dbReference type="ARBA" id="ARBA00006012"/>
    </source>
</evidence>
<dbReference type="STRING" id="2094558.A0A314ZKK9"/>
<dbReference type="OrthoDB" id="66620at2759"/>
<keyword evidence="13" id="KW-1185">Reference proteome</keyword>
<organism evidence="12 13">
    <name type="scientific">Prunus yedoensis var. nudiflora</name>
    <dbReference type="NCBI Taxonomy" id="2094558"/>
    <lineage>
        <taxon>Eukaryota</taxon>
        <taxon>Viridiplantae</taxon>
        <taxon>Streptophyta</taxon>
        <taxon>Embryophyta</taxon>
        <taxon>Tracheophyta</taxon>
        <taxon>Spermatophyta</taxon>
        <taxon>Magnoliopsida</taxon>
        <taxon>eudicotyledons</taxon>
        <taxon>Gunneridae</taxon>
        <taxon>Pentapetalae</taxon>
        <taxon>rosids</taxon>
        <taxon>fabids</taxon>
        <taxon>Rosales</taxon>
        <taxon>Rosaceae</taxon>
        <taxon>Amygdaloideae</taxon>
        <taxon>Amygdaleae</taxon>
        <taxon>Prunus</taxon>
    </lineage>
</organism>
<feature type="transmembrane region" description="Helical" evidence="10">
    <location>
        <begin position="1220"/>
        <end position="1244"/>
    </location>
</feature>
<dbReference type="InterPro" id="IPR003593">
    <property type="entry name" value="AAA+_ATPase"/>
</dbReference>
<feature type="transmembrane region" description="Helical" evidence="10">
    <location>
        <begin position="1107"/>
        <end position="1125"/>
    </location>
</feature>
<evidence type="ECO:0000256" key="8">
    <source>
        <dbReference type="ARBA" id="ARBA00022989"/>
    </source>
</evidence>
<comment type="subcellular location">
    <subcellularLocation>
        <location evidence="1">Membrane</location>
        <topology evidence="1">Multi-pass membrane protein</topology>
    </subcellularLocation>
</comment>
<evidence type="ECO:0000313" key="12">
    <source>
        <dbReference type="EMBL" id="PQQ02526.1"/>
    </source>
</evidence>
<dbReference type="InterPro" id="IPR027417">
    <property type="entry name" value="P-loop_NTPase"/>
</dbReference>
<dbReference type="InterPro" id="IPR013581">
    <property type="entry name" value="PDR_assoc"/>
</dbReference>
<feature type="transmembrane region" description="Helical" evidence="10">
    <location>
        <begin position="715"/>
        <end position="738"/>
    </location>
</feature>
<dbReference type="InterPro" id="IPR043926">
    <property type="entry name" value="ABCG_dom"/>
</dbReference>
<evidence type="ECO:0000256" key="5">
    <source>
        <dbReference type="ARBA" id="ARBA00022737"/>
    </source>
</evidence>
<feature type="transmembrane region" description="Helical" evidence="10">
    <location>
        <begin position="1327"/>
        <end position="1350"/>
    </location>
</feature>
<evidence type="ECO:0000259" key="11">
    <source>
        <dbReference type="PROSITE" id="PS50893"/>
    </source>
</evidence>
<evidence type="ECO:0000256" key="7">
    <source>
        <dbReference type="ARBA" id="ARBA00022840"/>
    </source>
</evidence>
<comment type="caution">
    <text evidence="12">The sequence shown here is derived from an EMBL/GenBank/DDBJ whole genome shotgun (WGS) entry which is preliminary data.</text>
</comment>
<sequence length="1358" mass="153951">MKKTTESLTWAAIERLPTYLRIRRGLLAEEDGQAREIVDVNNLGLLERKSLLERLVKIAEEDNEKFLLKLKDRMNRVGLEFPTTEVRFEHLNVEAEAYVGSRALPSVFNFSINMLEGFLNYLHIIPSRKKPLPILHDVSGIIKPRRMTLLLGPPGSGKTTLLLALAGKLGKDLKLSGRVTYNGHGMEEFIPERTSAYISQHDLHIPELTVRETLAFSARCQGVGPRYEMLVELSRREKAANIKPDPDLDVYMKAAALEGQETNVVTDYIIKVLGLEVCADTMVGDHMRRGISGGQKKRLTTGEMLVGPEKALFMDEISTGLDSSTTFHIVNSLRQSIHILNGTALISLLQPAPETYELFDDIILLSDGRIVYQGPRENVLEFFEHMGFKCPERKGVADFLQEVTSRKDQEQYWADKDEPYSFVTSNKFSEAMQSFHLGRELGDELATAFDKSKGNPAALTTNKYGVSKKELYKACMSRQVLLMKRNSFVYIFKMTQFIIMAFTTMTLFLRTEMHRRTVEDGGIYMGSLFYTMMIIMFTGFSELAMTVMRLPVFFKQRDLLFFPAWAYSLPTCLIRIPLTFVEAFIWVTMTYYVIGYDPSIERFFKQFILLLCISQMANGLFRLLAAVGRSPVVANTFGSAALLVLFVLGGFILSRESMQQWLLWGYWFSPLTYGMNALAVNEFLGKSWRHVPANSTEPLGVMVLKSRGVLPEARWYWIGVVASLGFVLLFNFLFTFALQYLDPIDKPQAVISKEALEEKLAEKNGETVELPSMGKSSVGVGNESLESVSTNHTRRRGMVLPFEPLSITFNEIRYAVDMPKEMKAEGITEDRLELLKGVSGAFRPGVLTALMGETFARISGYCEQTDIHSPHVTVYESLVYSAWLRLPQRLIPQPESLLCSVKSLTKNRHNGLQMFIEEVMELVELTSISEALVGLPGVNGLSTEQRKRLTIAVELVANPSIIFMDEPTSGLDARAAAIVMRTVRNTVDTGRTVVCTIHQPSIDIFDAFDEGINGVSKLRDGYNPATWMLEVTSAGQEAALGVNFTEIYKNSEVYRRNKALIKELSTPPPNSRDLFFPTQYSQSLFTQCIACLWKQHWSYWRNPSYSAVRLLYTAVMALVFGIIFWDLGSKRHRQQDLFNAMGSMYSAVLFIGIQNASSVQPVVGIERIVFYRERAAGMYSAFPYALGQVLIELPYTLIQTIIYGVIVYSMIGFEWTVSKFLWHIFFMYFTFLYYILYGMMIVGITPNTTIAAVASSAFYPLWNVFSGYIIPKTRIPIWWKWYYWVCPVAWTLYGMVASQFGDIKDTLESGESVEHFLRSYFGYKHDFLGIVAVVIVGFSLLFGFIFAYGIRAFNFQKR</sequence>
<feature type="domain" description="ABC transporter" evidence="11">
    <location>
        <begin position="807"/>
        <end position="1045"/>
    </location>
</feature>
<dbReference type="SMART" id="SM00382">
    <property type="entry name" value="AAA"/>
    <property type="match status" value="2"/>
</dbReference>
<keyword evidence="9 10" id="KW-0472">Membrane</keyword>
<dbReference type="GO" id="GO:0005524">
    <property type="term" value="F:ATP binding"/>
    <property type="evidence" value="ECO:0007669"/>
    <property type="project" value="UniProtKB-KW"/>
</dbReference>
<dbReference type="EMBL" id="PJQY01001456">
    <property type="protein sequence ID" value="PQQ02526.1"/>
    <property type="molecule type" value="Genomic_DNA"/>
</dbReference>
<feature type="transmembrane region" description="Helical" evidence="10">
    <location>
        <begin position="1281"/>
        <end position="1300"/>
    </location>
</feature>
<comment type="similarity">
    <text evidence="2">Belongs to the ABC transporter superfamily. ABCG family. PDR (TC 3.A.1.205) subfamily.</text>
</comment>
<evidence type="ECO:0000256" key="9">
    <source>
        <dbReference type="ARBA" id="ARBA00023136"/>
    </source>
</evidence>
<dbReference type="PROSITE" id="PS50893">
    <property type="entry name" value="ABC_TRANSPORTER_2"/>
    <property type="match status" value="2"/>
</dbReference>
<keyword evidence="7" id="KW-0067">ATP-binding</keyword>
<keyword evidence="5" id="KW-0677">Repeat</keyword>
<proteinExistence type="inferred from homology"/>
<dbReference type="Pfam" id="PF14510">
    <property type="entry name" value="ABC_trans_N"/>
    <property type="match status" value="1"/>
</dbReference>
<keyword evidence="3" id="KW-0813">Transport</keyword>
<evidence type="ECO:0000256" key="3">
    <source>
        <dbReference type="ARBA" id="ARBA00022448"/>
    </source>
</evidence>
<evidence type="ECO:0000256" key="6">
    <source>
        <dbReference type="ARBA" id="ARBA00022741"/>
    </source>
</evidence>
<dbReference type="PANTHER" id="PTHR48040">
    <property type="entry name" value="PLEIOTROPIC DRUG RESISTANCE PROTEIN 1-LIKE ISOFORM X1"/>
    <property type="match status" value="1"/>
</dbReference>
<reference evidence="12 13" key="1">
    <citation type="submission" date="2018-02" db="EMBL/GenBank/DDBJ databases">
        <title>Draft genome of wild Prunus yedoensis var. nudiflora.</title>
        <authorList>
            <person name="Baek S."/>
            <person name="Kim J.-H."/>
            <person name="Choi K."/>
            <person name="Kim G.-B."/>
            <person name="Cho A."/>
            <person name="Jang H."/>
            <person name="Shin C.-H."/>
            <person name="Yu H.-J."/>
            <person name="Mun J.-H."/>
        </authorList>
    </citation>
    <scope>NUCLEOTIDE SEQUENCE [LARGE SCALE GENOMIC DNA]</scope>
    <source>
        <strain evidence="13">cv. Jeju island</strain>
        <tissue evidence="12">Leaf</tissue>
    </source>
</reference>
<feature type="transmembrane region" description="Helical" evidence="10">
    <location>
        <begin position="606"/>
        <end position="626"/>
    </location>
</feature>
<evidence type="ECO:0000256" key="1">
    <source>
        <dbReference type="ARBA" id="ARBA00004141"/>
    </source>
</evidence>
<name>A0A314ZKK9_PRUYE</name>
<feature type="transmembrane region" description="Helical" evidence="10">
    <location>
        <begin position="1250"/>
        <end position="1269"/>
    </location>
</feature>
<dbReference type="InterPro" id="IPR013525">
    <property type="entry name" value="ABC2_TM"/>
</dbReference>
<dbReference type="SUPFAM" id="SSF52540">
    <property type="entry name" value="P-loop containing nucleoside triphosphate hydrolases"/>
    <property type="match status" value="2"/>
</dbReference>
<keyword evidence="8 10" id="KW-1133">Transmembrane helix</keyword>
<feature type="transmembrane region" description="Helical" evidence="10">
    <location>
        <begin position="488"/>
        <end position="509"/>
    </location>
</feature>
<dbReference type="GO" id="GO:0140359">
    <property type="term" value="F:ABC-type transporter activity"/>
    <property type="evidence" value="ECO:0007669"/>
    <property type="project" value="InterPro"/>
</dbReference>
<evidence type="ECO:0000256" key="4">
    <source>
        <dbReference type="ARBA" id="ARBA00022692"/>
    </source>
</evidence>
<evidence type="ECO:0000313" key="13">
    <source>
        <dbReference type="Proteomes" id="UP000250321"/>
    </source>
</evidence>
<evidence type="ECO:0000256" key="10">
    <source>
        <dbReference type="SAM" id="Phobius"/>
    </source>
</evidence>
<dbReference type="PANTHER" id="PTHR48040:SF45">
    <property type="entry name" value="PLEIOTROPIC DRUG RESISTANCE PROTEIN 1-LIKE"/>
    <property type="match status" value="1"/>
</dbReference>
<protein>
    <submittedName>
        <fullName evidence="12">ABC transporter G family member 39</fullName>
    </submittedName>
</protein>
<feature type="transmembrane region" description="Helical" evidence="10">
    <location>
        <begin position="521"/>
        <end position="545"/>
    </location>
</feature>
<dbReference type="GO" id="GO:0016020">
    <property type="term" value="C:membrane"/>
    <property type="evidence" value="ECO:0007669"/>
    <property type="project" value="UniProtKB-SubCell"/>
</dbReference>
<gene>
    <name evidence="12" type="ORF">Pyn_24697</name>
</gene>
<feature type="transmembrane region" description="Helical" evidence="10">
    <location>
        <begin position="565"/>
        <end position="594"/>
    </location>
</feature>
<dbReference type="Pfam" id="PF19055">
    <property type="entry name" value="ABC2_membrane_7"/>
    <property type="match status" value="1"/>
</dbReference>
<feature type="domain" description="ABC transporter" evidence="11">
    <location>
        <begin position="119"/>
        <end position="392"/>
    </location>
</feature>